<evidence type="ECO:0000313" key="2">
    <source>
        <dbReference type="EMBL" id="KJA21136.1"/>
    </source>
</evidence>
<evidence type="ECO:0000313" key="3">
    <source>
        <dbReference type="Proteomes" id="UP000054270"/>
    </source>
</evidence>
<dbReference type="AlphaFoldDB" id="A0A0D2NXD7"/>
<dbReference type="Proteomes" id="UP000054270">
    <property type="component" value="Unassembled WGS sequence"/>
</dbReference>
<gene>
    <name evidence="2" type="ORF">HYPSUDRAFT_123624</name>
</gene>
<proteinExistence type="predicted"/>
<feature type="domain" description="DUF8040" evidence="1">
    <location>
        <begin position="4"/>
        <end position="66"/>
    </location>
</feature>
<protein>
    <recommendedName>
        <fullName evidence="1">DUF8040 domain-containing protein</fullName>
    </recommendedName>
</protein>
<dbReference type="OrthoDB" id="2430314at2759"/>
<sequence length="66" mass="7314">PYHTSALTGEGWVNELIHGHPDQIFHELGMRLHVFTSFVANLQLLGGLTVSKHGVSVEEQAAIFLY</sequence>
<name>A0A0D2NXD7_HYPSF</name>
<dbReference type="OMA" id="FTSFVAN"/>
<dbReference type="STRING" id="945553.A0A0D2NXD7"/>
<organism evidence="2 3">
    <name type="scientific">Hypholoma sublateritium (strain FD-334 SS-4)</name>
    <dbReference type="NCBI Taxonomy" id="945553"/>
    <lineage>
        <taxon>Eukaryota</taxon>
        <taxon>Fungi</taxon>
        <taxon>Dikarya</taxon>
        <taxon>Basidiomycota</taxon>
        <taxon>Agaricomycotina</taxon>
        <taxon>Agaricomycetes</taxon>
        <taxon>Agaricomycetidae</taxon>
        <taxon>Agaricales</taxon>
        <taxon>Agaricineae</taxon>
        <taxon>Strophariaceae</taxon>
        <taxon>Hypholoma</taxon>
    </lineage>
</organism>
<evidence type="ECO:0000259" key="1">
    <source>
        <dbReference type="Pfam" id="PF26138"/>
    </source>
</evidence>
<dbReference type="InterPro" id="IPR058353">
    <property type="entry name" value="DUF8040"/>
</dbReference>
<dbReference type="Pfam" id="PF26138">
    <property type="entry name" value="DUF8040"/>
    <property type="match status" value="1"/>
</dbReference>
<feature type="non-terminal residue" evidence="2">
    <location>
        <position position="66"/>
    </location>
</feature>
<keyword evidence="3" id="KW-1185">Reference proteome</keyword>
<reference evidence="3" key="1">
    <citation type="submission" date="2014-04" db="EMBL/GenBank/DDBJ databases">
        <title>Evolutionary Origins and Diversification of the Mycorrhizal Mutualists.</title>
        <authorList>
            <consortium name="DOE Joint Genome Institute"/>
            <consortium name="Mycorrhizal Genomics Consortium"/>
            <person name="Kohler A."/>
            <person name="Kuo A."/>
            <person name="Nagy L.G."/>
            <person name="Floudas D."/>
            <person name="Copeland A."/>
            <person name="Barry K.W."/>
            <person name="Cichocki N."/>
            <person name="Veneault-Fourrey C."/>
            <person name="LaButti K."/>
            <person name="Lindquist E.A."/>
            <person name="Lipzen A."/>
            <person name="Lundell T."/>
            <person name="Morin E."/>
            <person name="Murat C."/>
            <person name="Riley R."/>
            <person name="Ohm R."/>
            <person name="Sun H."/>
            <person name="Tunlid A."/>
            <person name="Henrissat B."/>
            <person name="Grigoriev I.V."/>
            <person name="Hibbett D.S."/>
            <person name="Martin F."/>
        </authorList>
    </citation>
    <scope>NUCLEOTIDE SEQUENCE [LARGE SCALE GENOMIC DNA]</scope>
    <source>
        <strain evidence="3">FD-334 SS-4</strain>
    </source>
</reference>
<accession>A0A0D2NXD7</accession>
<feature type="non-terminal residue" evidence="2">
    <location>
        <position position="1"/>
    </location>
</feature>
<dbReference type="EMBL" id="KN817561">
    <property type="protein sequence ID" value="KJA21136.1"/>
    <property type="molecule type" value="Genomic_DNA"/>
</dbReference>